<name>A0A1B6HN83_9HEMI</name>
<feature type="non-terminal residue" evidence="2">
    <location>
        <position position="1"/>
    </location>
</feature>
<dbReference type="EMBL" id="GECU01031595">
    <property type="protein sequence ID" value="JAS76111.1"/>
    <property type="molecule type" value="Transcribed_RNA"/>
</dbReference>
<dbReference type="PANTHER" id="PTHR47510:SF3">
    <property type="entry name" value="ENDO_EXONUCLEASE_PHOSPHATASE DOMAIN-CONTAINING PROTEIN"/>
    <property type="match status" value="1"/>
</dbReference>
<evidence type="ECO:0000313" key="2">
    <source>
        <dbReference type="EMBL" id="JAS76111.1"/>
    </source>
</evidence>
<sequence length="511" mass="57687">LQKTKKNKKNNNNLSPKCTRVKKKVERLNHFLSSAEPTILILTEHGLNSNNLKLTNIAGYSLLAHFSRGNHKLGGGVAIYLADTSNINAEEIDISDHCLEGECESALVKLNVVNQSIYIIGIYRPPSGSVNQAMDILSEILNTTHAENKSLVIMGDVNIDRLKLNSDNKIFEEELLSYGITRLPLPDTRITATSKTSIDCICTDIQHGNIDYTIVEAGISDHTGQICSLPTTLENTRRNPSSFNQKFNTENLDCFKSKLVNEDWSCVLKANDAEEAYNEFLTAVTRTLDYACPKKRIRFKHSSKPKLVYDGEVNQLKGEYLKAFYKYEMTRNPSDKDTMVSAKRKYDNKLRHIKLNSTEELINKSSNKSKALWNVINAEKQCKKKQDHLTRLEVNGNIEEDPTRIVNHLNKYFVEIADSTLKESRNQLHNPVIVTPLNSNQNSIITPITLTPTDENEVLKTIATLKPTLSSGIDEVPVKAIKLCANQLVTPLVYIINKSERFSYSDQMHYQ</sequence>
<reference evidence="2" key="1">
    <citation type="submission" date="2015-11" db="EMBL/GenBank/DDBJ databases">
        <title>De novo transcriptome assembly of four potential Pierce s Disease insect vectors from Arizona vineyards.</title>
        <authorList>
            <person name="Tassone E.E."/>
        </authorList>
    </citation>
    <scope>NUCLEOTIDE SEQUENCE</scope>
</reference>
<dbReference type="InterPro" id="IPR036691">
    <property type="entry name" value="Endo/exonu/phosph_ase_sf"/>
</dbReference>
<gene>
    <name evidence="2" type="ORF">g.51730</name>
</gene>
<dbReference type="SUPFAM" id="SSF56219">
    <property type="entry name" value="DNase I-like"/>
    <property type="match status" value="1"/>
</dbReference>
<protein>
    <recommendedName>
        <fullName evidence="1">Endonuclease/exonuclease/phosphatase domain-containing protein</fullName>
    </recommendedName>
</protein>
<proteinExistence type="predicted"/>
<dbReference type="AlphaFoldDB" id="A0A1B6HN83"/>
<dbReference type="InterPro" id="IPR005135">
    <property type="entry name" value="Endo/exonuclease/phosphatase"/>
</dbReference>
<evidence type="ECO:0000259" key="1">
    <source>
        <dbReference type="Pfam" id="PF14529"/>
    </source>
</evidence>
<accession>A0A1B6HN83</accession>
<dbReference type="Gene3D" id="3.60.10.10">
    <property type="entry name" value="Endonuclease/exonuclease/phosphatase"/>
    <property type="match status" value="1"/>
</dbReference>
<feature type="domain" description="Endonuclease/exonuclease/phosphatase" evidence="1">
    <location>
        <begin position="117"/>
        <end position="223"/>
    </location>
</feature>
<dbReference type="Pfam" id="PF14529">
    <property type="entry name" value="Exo_endo_phos_2"/>
    <property type="match status" value="1"/>
</dbReference>
<organism evidence="2">
    <name type="scientific">Homalodisca liturata</name>
    <dbReference type="NCBI Taxonomy" id="320908"/>
    <lineage>
        <taxon>Eukaryota</taxon>
        <taxon>Metazoa</taxon>
        <taxon>Ecdysozoa</taxon>
        <taxon>Arthropoda</taxon>
        <taxon>Hexapoda</taxon>
        <taxon>Insecta</taxon>
        <taxon>Pterygota</taxon>
        <taxon>Neoptera</taxon>
        <taxon>Paraneoptera</taxon>
        <taxon>Hemiptera</taxon>
        <taxon>Auchenorrhyncha</taxon>
        <taxon>Membracoidea</taxon>
        <taxon>Cicadellidae</taxon>
        <taxon>Cicadellinae</taxon>
        <taxon>Proconiini</taxon>
        <taxon>Homalodisca</taxon>
    </lineage>
</organism>
<dbReference type="PANTHER" id="PTHR47510">
    <property type="entry name" value="REVERSE TRANSCRIPTASE DOMAIN-CONTAINING PROTEIN"/>
    <property type="match status" value="1"/>
</dbReference>